<dbReference type="InterPro" id="IPR035906">
    <property type="entry name" value="MetI-like_sf"/>
</dbReference>
<dbReference type="RefSeq" id="WP_203166234.1">
    <property type="nucleotide sequence ID" value="NZ_JAEVLS010000001.1"/>
</dbReference>
<evidence type="ECO:0000256" key="7">
    <source>
        <dbReference type="ARBA" id="ARBA00023136"/>
    </source>
</evidence>
<dbReference type="Proteomes" id="UP000661077">
    <property type="component" value="Unassembled WGS sequence"/>
</dbReference>
<keyword evidence="7 9" id="KW-0472">Membrane</keyword>
<dbReference type="InterPro" id="IPR000515">
    <property type="entry name" value="MetI-like"/>
</dbReference>
<feature type="transmembrane region" description="Helical" evidence="9">
    <location>
        <begin position="195"/>
        <end position="221"/>
    </location>
</feature>
<feature type="transmembrane region" description="Helical" evidence="9">
    <location>
        <begin position="63"/>
        <end position="85"/>
    </location>
</feature>
<feature type="transmembrane region" description="Helical" evidence="9">
    <location>
        <begin position="12"/>
        <end position="36"/>
    </location>
</feature>
<feature type="transmembrane region" description="Helical" evidence="9">
    <location>
        <begin position="241"/>
        <end position="265"/>
    </location>
</feature>
<comment type="subunit">
    <text evidence="2">The complex is composed of two ATP-binding proteins (CysA), two transmembrane proteins (CysT and CysW) and a solute-binding protein (CysP).</text>
</comment>
<dbReference type="Gene3D" id="1.10.3720.10">
    <property type="entry name" value="MetI-like"/>
    <property type="match status" value="1"/>
</dbReference>
<keyword evidence="5 9" id="KW-1133">Transmembrane helix</keyword>
<comment type="similarity">
    <text evidence="9">Belongs to the binding-protein-dependent transport system permease family. CysTW subfamily.</text>
</comment>
<name>A0ABS1WTI9_9GAMM</name>
<keyword evidence="3 9" id="KW-0813">Transport</keyword>
<comment type="function">
    <text evidence="8">Part of the ABC transporter complex CysAWTP (TC 3.A.1.6.1) involved in sulfate/thiosulfate import. Probably responsible for the translocation of the substrate across the membrane.</text>
</comment>
<feature type="transmembrane region" description="Helical" evidence="9">
    <location>
        <begin position="131"/>
        <end position="155"/>
    </location>
</feature>
<reference evidence="11 12" key="1">
    <citation type="journal article" date="2021" name="Int. J. Syst. Evol. Microbiol.">
        <title>Steroidobacter gossypii sp. nov., isolated from soil of cotton cropping field.</title>
        <authorList>
            <person name="Huang R."/>
            <person name="Yang S."/>
            <person name="Zhen C."/>
            <person name="Liu W."/>
        </authorList>
    </citation>
    <scope>NUCLEOTIDE SEQUENCE [LARGE SCALE GENOMIC DNA]</scope>
    <source>
        <strain evidence="11 12">S1-65</strain>
    </source>
</reference>
<feature type="domain" description="ABC transmembrane type-1" evidence="10">
    <location>
        <begin position="59"/>
        <end position="260"/>
    </location>
</feature>
<dbReference type="EMBL" id="JAEVLS010000001">
    <property type="protein sequence ID" value="MBM0104287.1"/>
    <property type="molecule type" value="Genomic_DNA"/>
</dbReference>
<dbReference type="SUPFAM" id="SSF161098">
    <property type="entry name" value="MetI-like"/>
    <property type="match status" value="1"/>
</dbReference>
<dbReference type="CDD" id="cd06261">
    <property type="entry name" value="TM_PBP2"/>
    <property type="match status" value="1"/>
</dbReference>
<dbReference type="NCBIfam" id="TIGR00969">
    <property type="entry name" value="3a0106s02"/>
    <property type="match status" value="1"/>
</dbReference>
<dbReference type="InterPro" id="IPR005667">
    <property type="entry name" value="Sulph_transpt2"/>
</dbReference>
<comment type="subcellular location">
    <subcellularLocation>
        <location evidence="1">Cell membrane</location>
        <topology evidence="1">Multi-pass membrane protein</topology>
    </subcellularLocation>
</comment>
<evidence type="ECO:0000313" key="12">
    <source>
        <dbReference type="Proteomes" id="UP000661077"/>
    </source>
</evidence>
<dbReference type="NCBIfam" id="TIGR02139">
    <property type="entry name" value="permease_CysT"/>
    <property type="match status" value="1"/>
</dbReference>
<comment type="caution">
    <text evidence="9">Lacks conserved residue(s) required for the propagation of feature annotation.</text>
</comment>
<evidence type="ECO:0000256" key="6">
    <source>
        <dbReference type="ARBA" id="ARBA00023032"/>
    </source>
</evidence>
<gene>
    <name evidence="11" type="primary">cysT</name>
    <name evidence="11" type="ORF">JM946_05995</name>
</gene>
<dbReference type="Pfam" id="PF00528">
    <property type="entry name" value="BPD_transp_1"/>
    <property type="match status" value="1"/>
</dbReference>
<sequence length="278" mass="30086">MTFRQPSILPGFGLTLGFSTFFLCAIVLLPLAALVMKTATMGWDDFIRVLTDPRAVASYRLSFGASLLAATLNSVFGFIIAWTLVRYEFPGRKLIDALIDMPFALPTAVSGIALTAVFAENGWIGQYLAPFGIKVAYTWIGVVVALTLIGLPFVVRSVQPAIAEVQRDLEDAAETLGAGRITIFRRIVLPTVMPALATGFTLAFARAVGEYGSVIFIAGNLPMRTEITPLLIVIKLEQFDYAGAAALGFIMLTMSFAMLLSINLLQAWGRRRLVAAGR</sequence>
<dbReference type="InterPro" id="IPR011865">
    <property type="entry name" value="CysT_permease"/>
</dbReference>
<evidence type="ECO:0000256" key="8">
    <source>
        <dbReference type="ARBA" id="ARBA00025323"/>
    </source>
</evidence>
<dbReference type="PANTHER" id="PTHR30406:SF8">
    <property type="entry name" value="SULFATE TRANSPORT SYSTEM PERMEASE PROTEIN CYST"/>
    <property type="match status" value="1"/>
</dbReference>
<comment type="caution">
    <text evidence="11">The sequence shown here is derived from an EMBL/GenBank/DDBJ whole genome shotgun (WGS) entry which is preliminary data.</text>
</comment>
<evidence type="ECO:0000259" key="10">
    <source>
        <dbReference type="PROSITE" id="PS50928"/>
    </source>
</evidence>
<evidence type="ECO:0000256" key="5">
    <source>
        <dbReference type="ARBA" id="ARBA00022989"/>
    </source>
</evidence>
<dbReference type="PROSITE" id="PS50928">
    <property type="entry name" value="ABC_TM1"/>
    <property type="match status" value="1"/>
</dbReference>
<proteinExistence type="inferred from homology"/>
<evidence type="ECO:0000256" key="3">
    <source>
        <dbReference type="ARBA" id="ARBA00022448"/>
    </source>
</evidence>
<evidence type="ECO:0000256" key="2">
    <source>
        <dbReference type="ARBA" id="ARBA00011779"/>
    </source>
</evidence>
<accession>A0ABS1WTI9</accession>
<evidence type="ECO:0000313" key="11">
    <source>
        <dbReference type="EMBL" id="MBM0104287.1"/>
    </source>
</evidence>
<dbReference type="PANTHER" id="PTHR30406">
    <property type="entry name" value="SULFATE TRANSPORT SYSTEM PERMEASE PROTEIN"/>
    <property type="match status" value="1"/>
</dbReference>
<evidence type="ECO:0000256" key="4">
    <source>
        <dbReference type="ARBA" id="ARBA00022692"/>
    </source>
</evidence>
<keyword evidence="6 9" id="KW-0764">Sulfate transport</keyword>
<evidence type="ECO:0000256" key="1">
    <source>
        <dbReference type="ARBA" id="ARBA00004651"/>
    </source>
</evidence>
<keyword evidence="4 9" id="KW-0812">Transmembrane</keyword>
<evidence type="ECO:0000256" key="9">
    <source>
        <dbReference type="RuleBase" id="RU366001"/>
    </source>
</evidence>
<comment type="function">
    <text evidence="9">Part of the ABC transporter complex (TC 3.A.1.6.1) involved in sulfate/thiosulfate import.</text>
</comment>
<feature type="transmembrane region" description="Helical" evidence="9">
    <location>
        <begin position="97"/>
        <end position="119"/>
    </location>
</feature>
<organism evidence="11 12">
    <name type="scientific">Steroidobacter gossypii</name>
    <dbReference type="NCBI Taxonomy" id="2805490"/>
    <lineage>
        <taxon>Bacteria</taxon>
        <taxon>Pseudomonadati</taxon>
        <taxon>Pseudomonadota</taxon>
        <taxon>Gammaproteobacteria</taxon>
        <taxon>Steroidobacterales</taxon>
        <taxon>Steroidobacteraceae</taxon>
        <taxon>Steroidobacter</taxon>
    </lineage>
</organism>
<protein>
    <recommendedName>
        <fullName evidence="9">Sulfate transport system permease protein CysT</fullName>
    </recommendedName>
</protein>
<keyword evidence="12" id="KW-1185">Reference proteome</keyword>